<dbReference type="InterPro" id="IPR033432">
    <property type="entry name" value="GH94_catalytic"/>
</dbReference>
<evidence type="ECO:0000259" key="4">
    <source>
        <dbReference type="Pfam" id="PF06165"/>
    </source>
</evidence>
<feature type="domain" description="Glycosyl hydrolase 94 supersandwich" evidence="4">
    <location>
        <begin position="2063"/>
        <end position="2349"/>
    </location>
</feature>
<dbReference type="Gene3D" id="2.70.98.40">
    <property type="entry name" value="Glycoside hydrolase, family 65, N-terminal domain"/>
    <property type="match status" value="2"/>
</dbReference>
<feature type="transmembrane region" description="Helical" evidence="3">
    <location>
        <begin position="942"/>
        <end position="959"/>
    </location>
</feature>
<keyword evidence="3" id="KW-1133">Transmembrane helix</keyword>
<dbReference type="InterPro" id="IPR011013">
    <property type="entry name" value="Gal_mutarotase_sf_dom"/>
</dbReference>
<evidence type="ECO:0000259" key="5">
    <source>
        <dbReference type="Pfam" id="PF10091"/>
    </source>
</evidence>
<keyword evidence="3" id="KW-0812">Transmembrane</keyword>
<accession>A0ABU5DHY3</accession>
<dbReference type="RefSeq" id="WP_320423304.1">
    <property type="nucleotide sequence ID" value="NZ_JAXCLA010000004.1"/>
</dbReference>
<evidence type="ECO:0000313" key="8">
    <source>
        <dbReference type="Proteomes" id="UP001285263"/>
    </source>
</evidence>
<dbReference type="InterPro" id="IPR008928">
    <property type="entry name" value="6-hairpin_glycosidase_sf"/>
</dbReference>
<keyword evidence="1" id="KW-0328">Glycosyltransferase</keyword>
<dbReference type="PANTHER" id="PTHR37469">
    <property type="entry name" value="CELLOBIONIC ACID PHOSPHORYLASE-RELATED"/>
    <property type="match status" value="1"/>
</dbReference>
<feature type="domain" description="Glycosyl hydrolase 94 catalytic" evidence="6">
    <location>
        <begin position="2366"/>
        <end position="2792"/>
    </location>
</feature>
<dbReference type="Proteomes" id="UP001285263">
    <property type="component" value="Unassembled WGS sequence"/>
</dbReference>
<feature type="transmembrane region" description="Helical" evidence="3">
    <location>
        <begin position="438"/>
        <end position="459"/>
    </location>
</feature>
<dbReference type="InterPro" id="IPR037018">
    <property type="entry name" value="GH65_N"/>
</dbReference>
<evidence type="ECO:0000256" key="1">
    <source>
        <dbReference type="ARBA" id="ARBA00022676"/>
    </source>
</evidence>
<reference evidence="7 8" key="1">
    <citation type="submission" date="2023-11" db="EMBL/GenBank/DDBJ databases">
        <title>Paucibacter sp. nov., isolated from fresh soil in Korea.</title>
        <authorList>
            <person name="Le N.T.T."/>
        </authorList>
    </citation>
    <scope>NUCLEOTIDE SEQUENCE [LARGE SCALE GENOMIC DNA]</scope>
    <source>
        <strain evidence="7 8">R3-3</strain>
    </source>
</reference>
<evidence type="ECO:0000313" key="7">
    <source>
        <dbReference type="EMBL" id="MDY0745396.1"/>
    </source>
</evidence>
<evidence type="ECO:0000256" key="2">
    <source>
        <dbReference type="ARBA" id="ARBA00022679"/>
    </source>
</evidence>
<dbReference type="EMBL" id="JAXCLA010000004">
    <property type="protein sequence ID" value="MDY0745396.1"/>
    <property type="molecule type" value="Genomic_DNA"/>
</dbReference>
<dbReference type="PANTHER" id="PTHR37469:SF2">
    <property type="entry name" value="CELLOBIONIC ACID PHOSPHORYLASE"/>
    <property type="match status" value="1"/>
</dbReference>
<dbReference type="InterPro" id="IPR052047">
    <property type="entry name" value="GH94_Enzymes"/>
</dbReference>
<name>A0ABU5DHY3_9BURK</name>
<dbReference type="Gene3D" id="1.50.10.10">
    <property type="match status" value="1"/>
</dbReference>
<gene>
    <name evidence="7" type="ORF">SNE35_12815</name>
</gene>
<dbReference type="InterPro" id="IPR019282">
    <property type="entry name" value="Glycoamylase-like_cons_dom"/>
</dbReference>
<dbReference type="SMART" id="SM01068">
    <property type="entry name" value="CBM_X"/>
    <property type="match status" value="2"/>
</dbReference>
<feature type="domain" description="Glycoamylase-like" evidence="5">
    <location>
        <begin position="1287"/>
        <end position="1487"/>
    </location>
</feature>
<dbReference type="Gene3D" id="2.60.420.10">
    <property type="entry name" value="Maltose phosphorylase, domain 3"/>
    <property type="match status" value="1"/>
</dbReference>
<comment type="caution">
    <text evidence="7">The sequence shown here is derived from an EMBL/GenBank/DDBJ whole genome shotgun (WGS) entry which is preliminary data.</text>
</comment>
<feature type="transmembrane region" description="Helical" evidence="3">
    <location>
        <begin position="837"/>
        <end position="857"/>
    </location>
</feature>
<organism evidence="7 8">
    <name type="scientific">Roseateles agri</name>
    <dbReference type="NCBI Taxonomy" id="3098619"/>
    <lineage>
        <taxon>Bacteria</taxon>
        <taxon>Pseudomonadati</taxon>
        <taxon>Pseudomonadota</taxon>
        <taxon>Betaproteobacteria</taxon>
        <taxon>Burkholderiales</taxon>
        <taxon>Sphaerotilaceae</taxon>
        <taxon>Roseateles</taxon>
    </lineage>
</organism>
<proteinExistence type="predicted"/>
<dbReference type="Gene3D" id="1.50.10.140">
    <property type="match status" value="1"/>
</dbReference>
<dbReference type="Pfam" id="PF06165">
    <property type="entry name" value="GH94_b-supersand"/>
    <property type="match status" value="2"/>
</dbReference>
<dbReference type="SUPFAM" id="SSF48208">
    <property type="entry name" value="Six-hairpin glycosidases"/>
    <property type="match status" value="1"/>
</dbReference>
<feature type="domain" description="Glycosyl hydrolase 94 supersandwich" evidence="4">
    <location>
        <begin position="1550"/>
        <end position="1830"/>
    </location>
</feature>
<protein>
    <submittedName>
        <fullName evidence="7">Glucoamylase family protein</fullName>
    </submittedName>
</protein>
<feature type="transmembrane region" description="Helical" evidence="3">
    <location>
        <begin position="812"/>
        <end position="831"/>
    </location>
</feature>
<evidence type="ECO:0000259" key="6">
    <source>
        <dbReference type="Pfam" id="PF17167"/>
    </source>
</evidence>
<keyword evidence="8" id="KW-1185">Reference proteome</keyword>
<dbReference type="SUPFAM" id="SSF74650">
    <property type="entry name" value="Galactose mutarotase-like"/>
    <property type="match status" value="2"/>
</dbReference>
<feature type="transmembrane region" description="Helical" evidence="3">
    <location>
        <begin position="408"/>
        <end position="426"/>
    </location>
</feature>
<dbReference type="Pfam" id="PF17167">
    <property type="entry name" value="Glyco_hydro_94"/>
    <property type="match status" value="1"/>
</dbReference>
<evidence type="ECO:0000256" key="3">
    <source>
        <dbReference type="SAM" id="Phobius"/>
    </source>
</evidence>
<sequence length="2892" mass="318661">MAVTKPADDAATLLDAAAGPLEPPIRSVLFGPARFEQHGHSLAIANEVISGQRSGAPQFFPRLRGNIEMLKRSRAQLERRVAEGRHLGPAAHWLLDNATLIDEQLHEIRRGLPRSFFRLLPRLRDEPLAGLPRIYGIAWAWVAHTDSGFDPALLHSYLSAYQAERPLSLAELWALPTTLRVVLVENLRRLAERSATQQAARDAAHHWFDKDPTDPAQISELEALEPGIKARGVEDAFYLQLEHRQEELRPEVLRALDAWLSTRLPEPAATLARQQNESTEDQQSVRNAIVTLRHLDRVDWRELIGATSQVMQILQTAPVHAAESKETQDQTLHAVESLARRSGRSEATVAQLIVDLTRAGGSAEPGHGGAPAYWWRGPGKSRLYEGLGLAAPWWPPEGSAGRRALMSWAYFGGLAVLTLSGVAWLLNHEAAADQPGWLIALTALLLLGPASEAAVAFVSRLISESVRPRTLPRLGLAQGLTAEQRTLVVMPAMLARTGDAATLAAQLEQHHLANPEQHCQFALLTDFADAPTADAPEDESLLAAAREALTALNQRYPQPPEQGLRFLLLHRRRQWSESEQRFIGWERKRGKLEQLVELLAVPASQSPFIDFDALSRPVEDTRHVITLDADTDMPPGRLRALVGMAAHPLNLPRIDPRTRRVIGGYAILQPRVTTPLPRPEEATPFHRLFSGQGGIDPYSAASSEIYQDLFGEGTFTGKGLLNVQALHAVLSGRLPEGQVLSHDLLEGSIARCAGVSDITLMEDSPFHADVAAARQHRWTRGDWQLLPFLARASRYGLAAINRWKMLDNLRRSLVAPSSLALLLLVLATGVLPLSWTLLVIAAAFSAGPLLGAVAGLAPNRDDVALGLFYRHAGADVLRALMLAVWHGVQLLQLSLMYGDAIVRALYRQLVSRRQLLEWTTAAQAQAAARTELPALLHQHRRVPLAALVLLAVLGAAQAFGAPVLWSAAVPLLLIWAASPLWTWLASRPRRDPPQDAMDEDTRLYLHGLARDTWRFYEQHIGAEDHCLPPDNVQQLPHQMVAHRTSPTNIGLYLLAVACAREMGFIGLASMADRLEATLETLDRLPRWRGHFYNWYDTQTLEVLQPAYVSSVDSGNCSAHLLAVARACELAAAGGIDSLPARSALKLSLQRVRALQPVLAGAPALKALAQLAEGQWQWPTNGEEARDVQAQVSRGRAELDAMHPTLAGADRGALWLMHDMVGSIESALRDPLEDLAALQQRLLALGRRCHALALQADFTPLYDRERRLLHIGYRFDPQMQPSQVDENHYDLLASEARLTSLLAIAKGDAPVEHWAALGRPFFAEGTEVGLRSWSGSMFEYLMPSLVLDEPHGSVLGQVCRSAVSEQRREGREHHTPWGMSESAIAGQDHTLAYQYGPQGTARLALRRIPADERVLAPYATAMAAMVSPTAAVANLRALQTLGARQSLGFIEALDYTPQRQAAGSIFTLVETFMTHHQSMSLVAITNLLADNAPRRWAMSDPHIRAVTSLLHERAPREVARLPIAEPPPQPRSPRAVRLLRELQPLRETGGVPLTQLLTNGRHATVLRSDGAGYSAWRGVGLTRWRDDLLRGAHGSFFYLQRQEREGDAAPWHSITAHPAPDRTARYECRMQADRVVFEARWPQLHARCTTWVSPEDDCELRQIELTNLSGSRQSLRLAAVFEATLAPQRADESHPAFSNMFIQQRWIAAERLMTLERRPRLPDEPVMRAVHFLAAVEGRIDDIAPCTDRARWIGRSGSPARPLGDAGCDPLEGPNWQNGPGVALDNGLDPLAGLIVTLQLPPGATVKLTFCTAASQDAEALDALVDKYRQPSHVERAASMSYTMAGIRLRELQFDAETWNAMLTINTMITAQASRDSAQRMAASAAARCDRRLLWRHGISGERPLIWVVISGEEGLDLVQTLKKALRWWTAAGLGVDLVITNGEPASYLSPVQNQLQQLQARQEAQQHHDLPENLRCKLHLLREQDLTPDERFTLQTLARLKLLADGRALAQQIERLADEQQRGTDDGRAQQWPVAEVLQDRPRGTALPPDGQFHPEHGAFSFQLSPTRRPSKPWINVLANPDFGCHVSELAGGYTWAGNSRMHQVTPWSNDPLIDPPGEWLLLHDLDRGRVWALGRRLNEALASDVEHGMGFTRITQRVDDLVVTLTWCVDVKAAVKQVQIQVALEDGATKPRRLRLVAMAEWQMGSARQERLSLATRSMWLSTGPEGAGLPQPARSLALLCTQLDHLGGFGNATAFLMLRPPQGLEAGAAQATTRPLLQDWTCDRREFFDASGQLVLPGQMGQHAGSGLDPCAALAASMTPQPGQEAGVTMLLGHGADPAAAQALAAEAWNVDPAQRLKQQREQWPELLGAVKVHTPDPRFDALINHWLPYQTLVCRMWARAGFYQAGGAFGYRDQLQDAMALVTHAPQLLAEQIRRNAARQFPEGDVQHWWHEPGGAGVRTHFSDDRLWLPFAVALYVQRTGDLALLDEPHPFLVGREVPPGAEDVYETPGISEQTASLYEHAARAIDRSLANGVHGLPLFGTGDWNDGMNRVGHEGKGESVWLAWFLCKVVDDFLPLAMARHDAVRVRSWQAARLGWAQALDAKAWDGRWYLRAFFDDGTPMGSASRTECSIDLIAQAWAVLSKAGEPARARQAMASACSHLLDGGSPTAPLVRLLDPPLQHELPYAGYIQSYPPGVRENGGQYNHGAVWALMAMAQLGQREPMWQMFTALSPAHRWMERRRGSVYAIEPYVMAGDVYTAPPWVGRGGWSWYTGSAGWLLRAGVESICGVTLCDGRIHVKPCLPAHWALAEVTIRHKGQPHRVIVCADQLTMDSVLGEERSAVIGRVGEAIELSNWPEGSVQVVLASPVAPAAAPREPQYEQGDLPLAR</sequence>
<dbReference type="Pfam" id="PF10091">
    <property type="entry name" value="Glycoamylase"/>
    <property type="match status" value="1"/>
</dbReference>
<dbReference type="InterPro" id="IPR012341">
    <property type="entry name" value="6hp_glycosidase-like_sf"/>
</dbReference>
<dbReference type="Gene3D" id="3.90.1200.10">
    <property type="match status" value="1"/>
</dbReference>
<keyword evidence="3" id="KW-0472">Membrane</keyword>
<keyword evidence="2" id="KW-0808">Transferase</keyword>
<dbReference type="InterPro" id="IPR010383">
    <property type="entry name" value="Glyco_hydrolase_94_b-supersand"/>
</dbReference>